<protein>
    <submittedName>
        <fullName evidence="1">Uncharacterized protein</fullName>
    </submittedName>
</protein>
<proteinExistence type="predicted"/>
<keyword evidence="2" id="KW-1185">Reference proteome</keyword>
<sequence>MNKLDLWNDFCSRFSILDNAVPLFDTEGLTVNIVNKGSNGRNVLKRSERMKSLIINEVNKIEADYKNGTQLYEGLIYIMFWKEGDNVIPLYIGKTEKYGKANKNISANLKNIQNEAFFARWGYNYSYHLGDLSAVVCFGHPEEKQTKKYKKWASMMFNEFPSDKPQLKKEVYFWTTAWKTGDVGVWKEFGATSLTFLEYLLIGLASDIFPDFLLNTEGVNR</sequence>
<evidence type="ECO:0000313" key="1">
    <source>
        <dbReference type="EMBL" id="MBM7591860.1"/>
    </source>
</evidence>
<organism evidence="1 2">
    <name type="scientific">Brevibacillus fulvus</name>
    <dbReference type="NCBI Taxonomy" id="1125967"/>
    <lineage>
        <taxon>Bacteria</taxon>
        <taxon>Bacillati</taxon>
        <taxon>Bacillota</taxon>
        <taxon>Bacilli</taxon>
        <taxon>Bacillales</taxon>
        <taxon>Paenibacillaceae</taxon>
        <taxon>Brevibacillus</taxon>
    </lineage>
</organism>
<evidence type="ECO:0000313" key="2">
    <source>
        <dbReference type="Proteomes" id="UP000717624"/>
    </source>
</evidence>
<dbReference type="AlphaFoldDB" id="A0A938Y207"/>
<reference evidence="1" key="1">
    <citation type="submission" date="2021-01" db="EMBL/GenBank/DDBJ databases">
        <title>Genomic Encyclopedia of Type Strains, Phase IV (KMG-IV): sequencing the most valuable type-strain genomes for metagenomic binning, comparative biology and taxonomic classification.</title>
        <authorList>
            <person name="Goeker M."/>
        </authorList>
    </citation>
    <scope>NUCLEOTIDE SEQUENCE</scope>
    <source>
        <strain evidence="1">DSM 25523</strain>
    </source>
</reference>
<dbReference type="Proteomes" id="UP000717624">
    <property type="component" value="Unassembled WGS sequence"/>
</dbReference>
<comment type="caution">
    <text evidence="1">The sequence shown here is derived from an EMBL/GenBank/DDBJ whole genome shotgun (WGS) entry which is preliminary data.</text>
</comment>
<gene>
    <name evidence="1" type="ORF">JOD01_003512</name>
</gene>
<dbReference type="EMBL" id="JAFBEB010000016">
    <property type="protein sequence ID" value="MBM7591860.1"/>
    <property type="molecule type" value="Genomic_DNA"/>
</dbReference>
<name>A0A938Y207_9BACL</name>
<accession>A0A938Y207</accession>
<dbReference type="RefSeq" id="WP_204519534.1">
    <property type="nucleotide sequence ID" value="NZ_BAABIN010000017.1"/>
</dbReference>